<keyword evidence="4" id="KW-1185">Reference proteome</keyword>
<proteinExistence type="predicted"/>
<dbReference type="GO" id="GO:0003677">
    <property type="term" value="F:DNA binding"/>
    <property type="evidence" value="ECO:0007669"/>
    <property type="project" value="UniProtKB-KW"/>
</dbReference>
<name>A0ABQ8UP90_9EUKA</name>
<dbReference type="EMBL" id="JAPMOS010000010">
    <property type="protein sequence ID" value="KAJ4460976.1"/>
    <property type="molecule type" value="Genomic_DNA"/>
</dbReference>
<dbReference type="CDD" id="cd11378">
    <property type="entry name" value="DUF296"/>
    <property type="match status" value="1"/>
</dbReference>
<dbReference type="PANTHER" id="PTHR34988">
    <property type="entry name" value="PROTEIN, PUTATIVE-RELATED"/>
    <property type="match status" value="1"/>
</dbReference>
<feature type="domain" description="PPC" evidence="2">
    <location>
        <begin position="25"/>
        <end position="158"/>
    </location>
</feature>
<keyword evidence="3" id="KW-0238">DNA-binding</keyword>
<evidence type="ECO:0000256" key="1">
    <source>
        <dbReference type="SAM" id="SignalP"/>
    </source>
</evidence>
<gene>
    <name evidence="3" type="ORF">PAPYR_2831</name>
</gene>
<sequence length="162" mass="17368">MNPNLSFLLVVLVAFAYTLAYDCDTSSAKLVAARFKPHEDLYQKIDDLVKTKHLHAAYIATCVGSLTQATIRFANQSDLTTLQGPFEITSLVGTLSDVGGHHIHITVCDGAGKCQGGHFVGGLIYTTAELVIGVAPDLAFVREYVPPPDSGYEELVVKCATP</sequence>
<dbReference type="PROSITE" id="PS51742">
    <property type="entry name" value="PPC"/>
    <property type="match status" value="1"/>
</dbReference>
<accession>A0ABQ8UP90</accession>
<dbReference type="Gene3D" id="3.30.1330.80">
    <property type="entry name" value="Hypothetical protein, similar to alpha- acetolactate decarboxylase, domain 2"/>
    <property type="match status" value="1"/>
</dbReference>
<dbReference type="Pfam" id="PF03479">
    <property type="entry name" value="PCC"/>
    <property type="match status" value="1"/>
</dbReference>
<evidence type="ECO:0000259" key="2">
    <source>
        <dbReference type="PROSITE" id="PS51742"/>
    </source>
</evidence>
<feature type="signal peptide" evidence="1">
    <location>
        <begin position="1"/>
        <end position="20"/>
    </location>
</feature>
<dbReference type="PANTHER" id="PTHR34988:SF1">
    <property type="entry name" value="DNA-BINDING PROTEIN"/>
    <property type="match status" value="1"/>
</dbReference>
<dbReference type="InterPro" id="IPR005175">
    <property type="entry name" value="PPC_dom"/>
</dbReference>
<evidence type="ECO:0000313" key="3">
    <source>
        <dbReference type="EMBL" id="KAJ4460976.1"/>
    </source>
</evidence>
<dbReference type="SUPFAM" id="SSF117856">
    <property type="entry name" value="AF0104/ALDC/Ptd012-like"/>
    <property type="match status" value="1"/>
</dbReference>
<evidence type="ECO:0000313" key="4">
    <source>
        <dbReference type="Proteomes" id="UP001141327"/>
    </source>
</evidence>
<comment type="caution">
    <text evidence="3">The sequence shown here is derived from an EMBL/GenBank/DDBJ whole genome shotgun (WGS) entry which is preliminary data.</text>
</comment>
<reference evidence="3" key="1">
    <citation type="journal article" date="2022" name="bioRxiv">
        <title>Genomics of Preaxostyla Flagellates Illuminates Evolutionary Transitions and the Path Towards Mitochondrial Loss.</title>
        <authorList>
            <person name="Novak L.V.F."/>
            <person name="Treitli S.C."/>
            <person name="Pyrih J."/>
            <person name="Halakuc P."/>
            <person name="Pipaliya S.V."/>
            <person name="Vacek V."/>
            <person name="Brzon O."/>
            <person name="Soukal P."/>
            <person name="Eme L."/>
            <person name="Dacks J.B."/>
            <person name="Karnkowska A."/>
            <person name="Elias M."/>
            <person name="Hampl V."/>
        </authorList>
    </citation>
    <scope>NUCLEOTIDE SEQUENCE</scope>
    <source>
        <strain evidence="3">RCP-MX</strain>
    </source>
</reference>
<feature type="chain" id="PRO_5047520513" evidence="1">
    <location>
        <begin position="21"/>
        <end position="162"/>
    </location>
</feature>
<organism evidence="3 4">
    <name type="scientific">Paratrimastix pyriformis</name>
    <dbReference type="NCBI Taxonomy" id="342808"/>
    <lineage>
        <taxon>Eukaryota</taxon>
        <taxon>Metamonada</taxon>
        <taxon>Preaxostyla</taxon>
        <taxon>Paratrimastigidae</taxon>
        <taxon>Paratrimastix</taxon>
    </lineage>
</organism>
<dbReference type="Proteomes" id="UP001141327">
    <property type="component" value="Unassembled WGS sequence"/>
</dbReference>
<keyword evidence="1" id="KW-0732">Signal</keyword>
<protein>
    <submittedName>
        <fullName evidence="3">DNA-binding protein</fullName>
    </submittedName>
</protein>